<evidence type="ECO:0000313" key="7">
    <source>
        <dbReference type="Proteomes" id="UP001597493"/>
    </source>
</evidence>
<feature type="chain" id="PRO_5046912902" evidence="4">
    <location>
        <begin position="29"/>
        <end position="334"/>
    </location>
</feature>
<evidence type="ECO:0000313" key="6">
    <source>
        <dbReference type="EMBL" id="MFD2662367.1"/>
    </source>
</evidence>
<dbReference type="PANTHER" id="PTHR30535">
    <property type="entry name" value="VITAMIN B12-BINDING PROTEIN"/>
    <property type="match status" value="1"/>
</dbReference>
<protein>
    <submittedName>
        <fullName evidence="6">ABC transporter substrate-binding protein</fullName>
    </submittedName>
</protein>
<feature type="region of interest" description="Disordered" evidence="3">
    <location>
        <begin position="34"/>
        <end position="65"/>
    </location>
</feature>
<keyword evidence="7" id="KW-1185">Reference proteome</keyword>
<dbReference type="InterPro" id="IPR002491">
    <property type="entry name" value="ABC_transptr_periplasmic_BD"/>
</dbReference>
<dbReference type="InterPro" id="IPR050902">
    <property type="entry name" value="ABC_Transporter_SBP"/>
</dbReference>
<dbReference type="CDD" id="cd01143">
    <property type="entry name" value="YvrC"/>
    <property type="match status" value="1"/>
</dbReference>
<organism evidence="6 7">
    <name type="scientific">Paenibacillus thailandensis</name>
    <dbReference type="NCBI Taxonomy" id="393250"/>
    <lineage>
        <taxon>Bacteria</taxon>
        <taxon>Bacillati</taxon>
        <taxon>Bacillota</taxon>
        <taxon>Bacilli</taxon>
        <taxon>Bacillales</taxon>
        <taxon>Paenibacillaceae</taxon>
        <taxon>Paenibacillus</taxon>
    </lineage>
</organism>
<dbReference type="InterPro" id="IPR054828">
    <property type="entry name" value="Vit_B12_bind_prot"/>
</dbReference>
<dbReference type="PROSITE" id="PS50983">
    <property type="entry name" value="FE_B12_PBP"/>
    <property type="match status" value="1"/>
</dbReference>
<reference evidence="7" key="1">
    <citation type="journal article" date="2019" name="Int. J. Syst. Evol. Microbiol.">
        <title>The Global Catalogue of Microorganisms (GCM) 10K type strain sequencing project: providing services to taxonomists for standard genome sequencing and annotation.</title>
        <authorList>
            <consortium name="The Broad Institute Genomics Platform"/>
            <consortium name="The Broad Institute Genome Sequencing Center for Infectious Disease"/>
            <person name="Wu L."/>
            <person name="Ma J."/>
        </authorList>
    </citation>
    <scope>NUCLEOTIDE SEQUENCE [LARGE SCALE GENOMIC DNA]</scope>
    <source>
        <strain evidence="7">TISTR 1827</strain>
    </source>
</reference>
<dbReference type="SUPFAM" id="SSF53807">
    <property type="entry name" value="Helical backbone' metal receptor"/>
    <property type="match status" value="1"/>
</dbReference>
<comment type="similarity">
    <text evidence="1">Belongs to the bacterial solute-binding protein 8 family.</text>
</comment>
<dbReference type="PROSITE" id="PS51257">
    <property type="entry name" value="PROKAR_LIPOPROTEIN"/>
    <property type="match status" value="1"/>
</dbReference>
<dbReference type="EMBL" id="JBHUMY010000027">
    <property type="protein sequence ID" value="MFD2662367.1"/>
    <property type="molecule type" value="Genomic_DNA"/>
</dbReference>
<dbReference type="RefSeq" id="WP_379276550.1">
    <property type="nucleotide sequence ID" value="NZ_JBHUGT010000021.1"/>
</dbReference>
<dbReference type="NCBIfam" id="NF038402">
    <property type="entry name" value="TroA_like"/>
    <property type="match status" value="1"/>
</dbReference>
<dbReference type="Pfam" id="PF01497">
    <property type="entry name" value="Peripla_BP_2"/>
    <property type="match status" value="1"/>
</dbReference>
<feature type="domain" description="Fe/B12 periplasmic-binding" evidence="5">
    <location>
        <begin position="84"/>
        <end position="332"/>
    </location>
</feature>
<dbReference type="Proteomes" id="UP001597493">
    <property type="component" value="Unassembled WGS sequence"/>
</dbReference>
<dbReference type="Gene3D" id="3.40.50.1980">
    <property type="entry name" value="Nitrogenase molybdenum iron protein domain"/>
    <property type="match status" value="2"/>
</dbReference>
<feature type="compositionally biased region" description="Low complexity" evidence="3">
    <location>
        <begin position="40"/>
        <end position="62"/>
    </location>
</feature>
<dbReference type="PANTHER" id="PTHR30535:SF34">
    <property type="entry name" value="MOLYBDATE-BINDING PROTEIN MOLA"/>
    <property type="match status" value="1"/>
</dbReference>
<sequence>MRNKMRNSWLRALSLTALALLLALAVAACGGQKNEGASGATPAATDSSPESSAAPSAESGATVYPLTVKDDTGAELTFERAPEKVVTLVPSETEIIFAIGAGDQVAGVDENSNYPAEAADKPKVGDMNTNIEAVAGLNPDLVLASASMNAEAVEKLRSLGIAVYASDPTTYDAVVEKIKVVGEIMNRQAQAAEVAKHMVQVKREVTEKVKSAEPVPTYLEFSEGWTVGKGEFLDELLTLAGGANVAGDQTGWFEVDAEAVVKANPAVIVYPDIAGVDPNPIAAAIASRPGWDVIDAVKNNRVIEVSQDPLVRVGPRLADGLLELAKAIHPDLFQ</sequence>
<keyword evidence="2 4" id="KW-0732">Signal</keyword>
<evidence type="ECO:0000259" key="5">
    <source>
        <dbReference type="PROSITE" id="PS50983"/>
    </source>
</evidence>
<evidence type="ECO:0000256" key="2">
    <source>
        <dbReference type="ARBA" id="ARBA00022729"/>
    </source>
</evidence>
<proteinExistence type="inferred from homology"/>
<evidence type="ECO:0000256" key="3">
    <source>
        <dbReference type="SAM" id="MobiDB-lite"/>
    </source>
</evidence>
<comment type="caution">
    <text evidence="6">The sequence shown here is derived from an EMBL/GenBank/DDBJ whole genome shotgun (WGS) entry which is preliminary data.</text>
</comment>
<evidence type="ECO:0000256" key="1">
    <source>
        <dbReference type="ARBA" id="ARBA00008814"/>
    </source>
</evidence>
<evidence type="ECO:0000256" key="4">
    <source>
        <dbReference type="SAM" id="SignalP"/>
    </source>
</evidence>
<gene>
    <name evidence="6" type="ORF">ACFSW5_19100</name>
</gene>
<feature type="signal peptide" evidence="4">
    <location>
        <begin position="1"/>
        <end position="28"/>
    </location>
</feature>
<accession>A0ABW5R0W1</accession>
<name>A0ABW5R0W1_9BACL</name>